<reference evidence="2 3" key="1">
    <citation type="journal article" date="2011" name="Front. Microbiol.">
        <title>Genomic signatures of strain selection and enhancement in Bacillus atrophaeus var. globigii, a historical biowarfare simulant.</title>
        <authorList>
            <person name="Gibbons H.S."/>
            <person name="Broomall S.M."/>
            <person name="McNew L.A."/>
            <person name="Daligault H."/>
            <person name="Chapman C."/>
            <person name="Bruce D."/>
            <person name="Karavis M."/>
            <person name="Krepps M."/>
            <person name="McGregor P.A."/>
            <person name="Hong C."/>
            <person name="Park K.H."/>
            <person name="Akmal A."/>
            <person name="Feldman A."/>
            <person name="Lin J.S."/>
            <person name="Chang W.E."/>
            <person name="Higgs B.W."/>
            <person name="Demirev P."/>
            <person name="Lindquist J."/>
            <person name="Liem A."/>
            <person name="Fochler E."/>
            <person name="Read T.D."/>
            <person name="Tapia R."/>
            <person name="Johnson S."/>
            <person name="Bishop-Lilly K.A."/>
            <person name="Detter C."/>
            <person name="Han C."/>
            <person name="Sozhamannan S."/>
            <person name="Rosenzweig C.N."/>
            <person name="Skowronski E.W."/>
        </authorList>
    </citation>
    <scope>NUCLEOTIDE SEQUENCE [LARGE SCALE GENOMIC DNA]</scope>
    <source>
        <strain evidence="2 3">AK5</strain>
    </source>
</reference>
<dbReference type="EMBL" id="PIPI01000007">
    <property type="protein sequence ID" value="RUO18925.1"/>
    <property type="molecule type" value="Genomic_DNA"/>
</dbReference>
<keyword evidence="1" id="KW-0472">Membrane</keyword>
<dbReference type="Proteomes" id="UP000288212">
    <property type="component" value="Unassembled WGS sequence"/>
</dbReference>
<name>A0A432VRL1_9GAMM</name>
<comment type="caution">
    <text evidence="2">The sequence shown here is derived from an EMBL/GenBank/DDBJ whole genome shotgun (WGS) entry which is preliminary data.</text>
</comment>
<dbReference type="AlphaFoldDB" id="A0A432VRL1"/>
<evidence type="ECO:0000313" key="2">
    <source>
        <dbReference type="EMBL" id="RUO18925.1"/>
    </source>
</evidence>
<evidence type="ECO:0000313" key="3">
    <source>
        <dbReference type="Proteomes" id="UP000288212"/>
    </source>
</evidence>
<dbReference type="OrthoDB" id="9909167at2"/>
<sequence length="141" mass="15796">MSALNPVTQKWIVIGIKAAVAALALIPALRKPQRNDLLRGPKQTESPFRSMPSQFSLVFMTSNDRANVGIELEYGLANSYFVDKDKIQSLARYYRAYAVAIHCNDELHQTQGPLSRQQVINQIADALREIDVKIIPDVRAC</sequence>
<keyword evidence="1" id="KW-0812">Transmembrane</keyword>
<protein>
    <submittedName>
        <fullName evidence="2">Uncharacterized protein</fullName>
    </submittedName>
</protein>
<accession>A0A432VRL1</accession>
<evidence type="ECO:0000256" key="1">
    <source>
        <dbReference type="SAM" id="Phobius"/>
    </source>
</evidence>
<keyword evidence="3" id="KW-1185">Reference proteome</keyword>
<organism evidence="2 3">
    <name type="scientific">Aliidiomarina haloalkalitolerans</name>
    <dbReference type="NCBI Taxonomy" id="859059"/>
    <lineage>
        <taxon>Bacteria</taxon>
        <taxon>Pseudomonadati</taxon>
        <taxon>Pseudomonadota</taxon>
        <taxon>Gammaproteobacteria</taxon>
        <taxon>Alteromonadales</taxon>
        <taxon>Idiomarinaceae</taxon>
        <taxon>Aliidiomarina</taxon>
    </lineage>
</organism>
<gene>
    <name evidence="2" type="ORF">CWE06_10045</name>
</gene>
<feature type="transmembrane region" description="Helical" evidence="1">
    <location>
        <begin position="12"/>
        <end position="29"/>
    </location>
</feature>
<dbReference type="RefSeq" id="WP_126793695.1">
    <property type="nucleotide sequence ID" value="NZ_PIPI01000007.1"/>
</dbReference>
<proteinExistence type="predicted"/>
<keyword evidence="1" id="KW-1133">Transmembrane helix</keyword>